<evidence type="ECO:0000313" key="1">
    <source>
        <dbReference type="EMBL" id="JAC83528.1"/>
    </source>
</evidence>
<sequence length="130" mass="15302">MEPHSNWSKYTSKQAMKPEQLSRRSWYWKEMADSKASDLFQPLSAAEVALQMYHHVRSVDGWRRSSVRELLTSVGYTRSKEIFLSRFVDSRGEAFAQQVESDLHKLGFRELCENLASEKFPIRWQPNCTR</sequence>
<name>A0A061SGW3_9CHLO</name>
<protein>
    <submittedName>
        <fullName evidence="1">Uncharacterized protein</fullName>
    </submittedName>
</protein>
<accession>A0A061SGW3</accession>
<reference evidence="1" key="1">
    <citation type="submission" date="2014-05" db="EMBL/GenBank/DDBJ databases">
        <title>The transcriptome of the halophilic microalga Tetraselmis sp. GSL018 isolated from the Great Salt Lake, Utah.</title>
        <authorList>
            <person name="Jinkerson R.E."/>
            <person name="D'Adamo S."/>
            <person name="Posewitz M.C."/>
        </authorList>
    </citation>
    <scope>NUCLEOTIDE SEQUENCE</scope>
    <source>
        <strain evidence="1">GSL018</strain>
    </source>
</reference>
<gene>
    <name evidence="1" type="ORF">TSPGSL018_3114</name>
</gene>
<dbReference type="EMBL" id="GBEZ01001442">
    <property type="protein sequence ID" value="JAC83528.1"/>
    <property type="molecule type" value="Transcribed_RNA"/>
</dbReference>
<proteinExistence type="predicted"/>
<dbReference type="AlphaFoldDB" id="A0A061SGW3"/>
<organism evidence="1">
    <name type="scientific">Tetraselmis sp. GSL018</name>
    <dbReference type="NCBI Taxonomy" id="582737"/>
    <lineage>
        <taxon>Eukaryota</taxon>
        <taxon>Viridiplantae</taxon>
        <taxon>Chlorophyta</taxon>
        <taxon>core chlorophytes</taxon>
        <taxon>Chlorodendrophyceae</taxon>
        <taxon>Chlorodendrales</taxon>
        <taxon>Chlorodendraceae</taxon>
        <taxon>Tetraselmis</taxon>
    </lineage>
</organism>